<accession>A0A9P4QU60</accession>
<dbReference type="GO" id="GO:0016757">
    <property type="term" value="F:glycosyltransferase activity"/>
    <property type="evidence" value="ECO:0007669"/>
    <property type="project" value="InterPro"/>
</dbReference>
<dbReference type="AlphaFoldDB" id="A0A9P4QU60"/>
<dbReference type="Pfam" id="PF01501">
    <property type="entry name" value="Glyco_transf_8"/>
    <property type="match status" value="1"/>
</dbReference>
<dbReference type="InterPro" id="IPR050587">
    <property type="entry name" value="GNT1/Glycosyltrans_8"/>
</dbReference>
<gene>
    <name evidence="1" type="ORF">EJ04DRAFT_577302</name>
</gene>
<name>A0A9P4QU60_9PLEO</name>
<dbReference type="CDD" id="cd02537">
    <property type="entry name" value="GT8_Glycogenin"/>
    <property type="match status" value="1"/>
</dbReference>
<dbReference type="Gene3D" id="3.90.550.10">
    <property type="entry name" value="Spore Coat Polysaccharide Biosynthesis Protein SpsA, Chain A"/>
    <property type="match status" value="1"/>
</dbReference>
<dbReference type="Proteomes" id="UP000799444">
    <property type="component" value="Unassembled WGS sequence"/>
</dbReference>
<dbReference type="PANTHER" id="PTHR11183">
    <property type="entry name" value="GLYCOGENIN SUBFAMILY MEMBER"/>
    <property type="match status" value="1"/>
</dbReference>
<organism evidence="1 2">
    <name type="scientific">Polyplosphaeria fusca</name>
    <dbReference type="NCBI Taxonomy" id="682080"/>
    <lineage>
        <taxon>Eukaryota</taxon>
        <taxon>Fungi</taxon>
        <taxon>Dikarya</taxon>
        <taxon>Ascomycota</taxon>
        <taxon>Pezizomycotina</taxon>
        <taxon>Dothideomycetes</taxon>
        <taxon>Pleosporomycetidae</taxon>
        <taxon>Pleosporales</taxon>
        <taxon>Tetraplosphaeriaceae</taxon>
        <taxon>Polyplosphaeria</taxon>
    </lineage>
</organism>
<comment type="caution">
    <text evidence="1">The sequence shown here is derived from an EMBL/GenBank/DDBJ whole genome shotgun (WGS) entry which is preliminary data.</text>
</comment>
<keyword evidence="2" id="KW-1185">Reference proteome</keyword>
<evidence type="ECO:0000313" key="2">
    <source>
        <dbReference type="Proteomes" id="UP000799444"/>
    </source>
</evidence>
<dbReference type="OrthoDB" id="2014201at2759"/>
<dbReference type="SUPFAM" id="SSF53448">
    <property type="entry name" value="Nucleotide-diphospho-sugar transferases"/>
    <property type="match status" value="1"/>
</dbReference>
<proteinExistence type="predicted"/>
<sequence length="313" mass="34810">MSNQLPPSSPSPPRKVWATLLTHPSYLPGLLTLSHSLRRHTSSYPLIALYTDALPPSAHAALDLRGIPKRRIDALKPATERQYEGDARFEDTWTKLGVWGLTEFERVGLLDADMLVRRNMDEVLGVGGIGGDGDGGEMVFAAGHACVCNPLGRGHYPETWVPENCAYTSQHNDPDAAQSAAAPCTYGLGALNSGLLVVNPSEQIFSSILAALKDPSTATYTFPDQELLQNVFRGRWVPLPYVYNALKTLRWQGVHGKIWRDEEVRNVHYILTPKPWESRKVERKEDEVVCGWWFEAEDERGEAERKAGICDGF</sequence>
<keyword evidence="1" id="KW-0808">Transferase</keyword>
<dbReference type="EMBL" id="ML996155">
    <property type="protein sequence ID" value="KAF2733847.1"/>
    <property type="molecule type" value="Genomic_DNA"/>
</dbReference>
<reference evidence="1" key="1">
    <citation type="journal article" date="2020" name="Stud. Mycol.">
        <title>101 Dothideomycetes genomes: a test case for predicting lifestyles and emergence of pathogens.</title>
        <authorList>
            <person name="Haridas S."/>
            <person name="Albert R."/>
            <person name="Binder M."/>
            <person name="Bloem J."/>
            <person name="Labutti K."/>
            <person name="Salamov A."/>
            <person name="Andreopoulos B."/>
            <person name="Baker S."/>
            <person name="Barry K."/>
            <person name="Bills G."/>
            <person name="Bluhm B."/>
            <person name="Cannon C."/>
            <person name="Castanera R."/>
            <person name="Culley D."/>
            <person name="Daum C."/>
            <person name="Ezra D."/>
            <person name="Gonzalez J."/>
            <person name="Henrissat B."/>
            <person name="Kuo A."/>
            <person name="Liang C."/>
            <person name="Lipzen A."/>
            <person name="Lutzoni F."/>
            <person name="Magnuson J."/>
            <person name="Mondo S."/>
            <person name="Nolan M."/>
            <person name="Ohm R."/>
            <person name="Pangilinan J."/>
            <person name="Park H.-J."/>
            <person name="Ramirez L."/>
            <person name="Alfaro M."/>
            <person name="Sun H."/>
            <person name="Tritt A."/>
            <person name="Yoshinaga Y."/>
            <person name="Zwiers L.-H."/>
            <person name="Turgeon B."/>
            <person name="Goodwin S."/>
            <person name="Spatafora J."/>
            <person name="Crous P."/>
            <person name="Grigoriev I."/>
        </authorList>
    </citation>
    <scope>NUCLEOTIDE SEQUENCE</scope>
    <source>
        <strain evidence="1">CBS 125425</strain>
    </source>
</reference>
<evidence type="ECO:0000313" key="1">
    <source>
        <dbReference type="EMBL" id="KAF2733847.1"/>
    </source>
</evidence>
<protein>
    <submittedName>
        <fullName evidence="1">Glycosyl transferase</fullName>
    </submittedName>
</protein>
<dbReference type="InterPro" id="IPR002495">
    <property type="entry name" value="Glyco_trans_8"/>
</dbReference>
<dbReference type="InterPro" id="IPR029044">
    <property type="entry name" value="Nucleotide-diphossugar_trans"/>
</dbReference>